<dbReference type="InterPro" id="IPR003838">
    <property type="entry name" value="ABC3_permease_C"/>
</dbReference>
<comment type="subcellular location">
    <subcellularLocation>
        <location evidence="1">Cell membrane</location>
        <topology evidence="1">Multi-pass membrane protein</topology>
    </subcellularLocation>
</comment>
<feature type="domain" description="ABC3 transporter permease C-terminal" evidence="8">
    <location>
        <begin position="280"/>
        <end position="400"/>
    </location>
</feature>
<gene>
    <name evidence="9" type="ORF">Csp_B18620</name>
</gene>
<evidence type="ECO:0000313" key="9">
    <source>
        <dbReference type="EMBL" id="CBA33352.1"/>
    </source>
</evidence>
<dbReference type="AlphaFoldDB" id="C9YGG2"/>
<name>C9YGG2_CURXX</name>
<evidence type="ECO:0000256" key="1">
    <source>
        <dbReference type="ARBA" id="ARBA00004651"/>
    </source>
</evidence>
<feature type="transmembrane region" description="Helical" evidence="7">
    <location>
        <begin position="758"/>
        <end position="782"/>
    </location>
</feature>
<proteinExistence type="inferred from homology"/>
<organism evidence="9">
    <name type="scientific">Curvibacter symbiont subsp. Hydra magnipapillata</name>
    <dbReference type="NCBI Taxonomy" id="667019"/>
    <lineage>
        <taxon>Bacteria</taxon>
        <taxon>Pseudomonadati</taxon>
        <taxon>Pseudomonadota</taxon>
        <taxon>Betaproteobacteria</taxon>
        <taxon>Burkholderiales</taxon>
        <taxon>Comamonadaceae</taxon>
        <taxon>Curvibacter</taxon>
    </lineage>
</organism>
<sequence>MFQNFRRPAGPLWPLLCSFSWQELRQHPWRNAAAVVSVMLGVALAFSVHLINASALDEFSQAVRSVGGQPDLELRSANSTEGVPLELWGRLQRDPDIALASPVLEISTYALPASSTTSTNSSAEPKRTLLRVIGIDPLQVAAMAPDLLPRPDKAEGTDRLSFFAPDTVFLNPLARQSLGGNTLQLQIGLRMQAVRVAGSVAAGGGALAVMDIAAVQDLFGLGERITRVDLRLRAGVDRKALVQRLQSEADWPAGATLREPGDAVTRVSNLSRAYRVNLTVLALVALFTGGFLVFSVLALSVTRRSQQFALLAVLGLTGRQRLQLVLWEAAALGAFGSALGLLLGTALAALALRLLGGDLGGGYFSGATPALQWSPWAALVFGALGTAAALLGAWGPARLAQALPPAQTLKGLGHSQGGGSGVRWGATLLAAGGLLALLPPVWDMPLAAYLSVAALLLGGIMSLPALVGVVLNRVAPLLTRQLLPQLAVERARRVRESAAVAVSGVVAALSLAVALTVMVASFRGSVMDWLDQVLPADLYLRTATSSTALDTAYLDPAFVDQAGALPGVARATNQRILNLSLDSAKPAVALIARPLRDPQSSQLNLPLVGDVAKVPQGSIAIYVSEAMVDLYGARVGEPFPALSLAFKPNQALAPAEYAQAAPFFVAGVWRDYARQSGTITLDRADYLRWTRDTRVNDMAFWLEEGASPEALQSAMRSLADRLAGTPGGEAGRLLEFGSAREIRATSLKIFDRSFAVTYWLQAVAIAIGLFGVAASFSAQVLARRKEFGLLVHLGLTRRQILRVVAMEGAAWTSLGALAGIALGLAVAVVLVHVVNPQSFHWTMELALPRGRLAALGAAVIAAGTLTAWLSGRAAAGRDAVMAVKEDW</sequence>
<evidence type="ECO:0000256" key="3">
    <source>
        <dbReference type="ARBA" id="ARBA00022475"/>
    </source>
</evidence>
<dbReference type="PANTHER" id="PTHR30489:SF0">
    <property type="entry name" value="LIPOPROTEIN-RELEASING SYSTEM TRANSMEMBRANE PROTEIN LOLE"/>
    <property type="match status" value="1"/>
</dbReference>
<evidence type="ECO:0000256" key="4">
    <source>
        <dbReference type="ARBA" id="ARBA00022692"/>
    </source>
</evidence>
<feature type="transmembrane region" description="Helical" evidence="7">
    <location>
        <begin position="448"/>
        <end position="471"/>
    </location>
</feature>
<feature type="transmembrane region" description="Helical" evidence="7">
    <location>
        <begin position="376"/>
        <end position="400"/>
    </location>
</feature>
<feature type="transmembrane region" description="Helical" evidence="7">
    <location>
        <begin position="852"/>
        <end position="871"/>
    </location>
</feature>
<feature type="transmembrane region" description="Helical" evidence="7">
    <location>
        <begin position="329"/>
        <end position="356"/>
    </location>
</feature>
<protein>
    <recommendedName>
        <fullName evidence="8">ABC3 transporter permease C-terminal domain-containing protein</fullName>
    </recommendedName>
</protein>
<feature type="domain" description="ABC3 transporter permease C-terminal" evidence="8">
    <location>
        <begin position="762"/>
        <end position="875"/>
    </location>
</feature>
<evidence type="ECO:0000259" key="8">
    <source>
        <dbReference type="Pfam" id="PF02687"/>
    </source>
</evidence>
<keyword evidence="6 7" id="KW-0472">Membrane</keyword>
<feature type="transmembrane region" description="Helical" evidence="7">
    <location>
        <begin position="421"/>
        <end position="442"/>
    </location>
</feature>
<evidence type="ECO:0000256" key="2">
    <source>
        <dbReference type="ARBA" id="ARBA00005236"/>
    </source>
</evidence>
<evidence type="ECO:0000256" key="6">
    <source>
        <dbReference type="ARBA" id="ARBA00023136"/>
    </source>
</evidence>
<feature type="transmembrane region" description="Helical" evidence="7">
    <location>
        <begin position="278"/>
        <end position="301"/>
    </location>
</feature>
<keyword evidence="4 7" id="KW-0812">Transmembrane</keyword>
<feature type="transmembrane region" description="Helical" evidence="7">
    <location>
        <begin position="498"/>
        <end position="522"/>
    </location>
</feature>
<evidence type="ECO:0000256" key="5">
    <source>
        <dbReference type="ARBA" id="ARBA00022989"/>
    </source>
</evidence>
<evidence type="ECO:0000256" key="7">
    <source>
        <dbReference type="SAM" id="Phobius"/>
    </source>
</evidence>
<keyword evidence="3" id="KW-1003">Cell membrane</keyword>
<keyword evidence="5 7" id="KW-1133">Transmembrane helix</keyword>
<accession>C9YGG2</accession>
<dbReference type="InterPro" id="IPR051447">
    <property type="entry name" value="Lipoprotein-release_system"/>
</dbReference>
<dbReference type="PANTHER" id="PTHR30489">
    <property type="entry name" value="LIPOPROTEIN-RELEASING SYSTEM TRANSMEMBRANE PROTEIN LOLE"/>
    <property type="match status" value="1"/>
</dbReference>
<dbReference type="EMBL" id="FN543108">
    <property type="protein sequence ID" value="CBA33352.1"/>
    <property type="molecule type" value="Genomic_DNA"/>
</dbReference>
<feature type="transmembrane region" description="Helical" evidence="7">
    <location>
        <begin position="803"/>
        <end position="832"/>
    </location>
</feature>
<dbReference type="GO" id="GO:0098797">
    <property type="term" value="C:plasma membrane protein complex"/>
    <property type="evidence" value="ECO:0007669"/>
    <property type="project" value="TreeGrafter"/>
</dbReference>
<dbReference type="GO" id="GO:0044874">
    <property type="term" value="P:lipoprotein localization to outer membrane"/>
    <property type="evidence" value="ECO:0007669"/>
    <property type="project" value="TreeGrafter"/>
</dbReference>
<dbReference type="Pfam" id="PF02687">
    <property type="entry name" value="FtsX"/>
    <property type="match status" value="2"/>
</dbReference>
<comment type="similarity">
    <text evidence="2">Belongs to the ABC-4 integral membrane protein family. LolC/E subfamily.</text>
</comment>
<reference evidence="9" key="1">
    <citation type="journal article" date="2010" name="Nature">
        <title>The Dynamic genome of Hydra.</title>
        <authorList>
            <person name="Chapman J.A."/>
            <person name="Kirkness E.F."/>
            <person name="Simakov O."/>
            <person name="Hampson S.E."/>
            <person name="Mitros T."/>
            <person name="Weinmaier T."/>
            <person name="Rattei T."/>
            <person name="Balasubramanian P.G."/>
            <person name="Borman J."/>
            <person name="Busam D."/>
            <person name="Disbennett K."/>
            <person name="Pfannkoch C."/>
            <person name="Sumin N."/>
            <person name="Sutton G."/>
            <person name="Viswanathan L."/>
            <person name="Walenz B."/>
            <person name="Goodstein D.M."/>
            <person name="Hellsten U."/>
            <person name="Kawashima T."/>
            <person name="Prochnik S.E."/>
            <person name="Putnam N.H."/>
            <person name="Shu S."/>
            <person name="Blumberg B."/>
            <person name="Dana C.E."/>
            <person name="Gee L."/>
            <person name="Kibler D.F."/>
            <person name="Law L."/>
            <person name="Lindgens D."/>
            <person name="Martinez D.E."/>
            <person name="Peng J."/>
            <person name="Wigge P.A."/>
            <person name="Bertulat B."/>
            <person name="Guder C."/>
            <person name="Nakamura Y."/>
            <person name="Ozbek S."/>
            <person name="Watanabe H."/>
            <person name="Khalturin K."/>
            <person name="Hemmrich G."/>
            <person name="Franke A."/>
            <person name="Augustin R."/>
            <person name="Fraune S."/>
            <person name="Hayakawa E."/>
            <person name="Hayakawa S."/>
            <person name="Hirose M."/>
            <person name="Hwang J."/>
            <person name="Ikeo K."/>
            <person name="Nishimiya-Fujisawa C."/>
            <person name="Ogura A."/>
            <person name="Takahashi T."/>
            <person name="Steinmetz P.R."/>
            <person name="Zhang X."/>
            <person name="Aufschnaiter R."/>
            <person name="Eder M.K."/>
            <person name="Gorny A.K."/>
            <person name="Salvenmoser W."/>
            <person name="Heimberg A.M."/>
            <person name="Wheeler B.M."/>
            <person name="Peterson K.J."/>
            <person name="Boettger A."/>
            <person name="Tischler P."/>
            <person name="Wolf A."/>
            <person name="Gojobori T."/>
            <person name="Remington K.A."/>
            <person name="Strausberg R.L."/>
            <person name="Venter J."/>
            <person name="Technau U."/>
            <person name="Hobmayer B."/>
            <person name="Bosch T.C."/>
            <person name="Holstein T.W."/>
            <person name="Fujisawa T."/>
            <person name="Bode H.R."/>
            <person name="David C.N."/>
            <person name="Rokhsar D.S."/>
            <person name="Steele R.E."/>
        </authorList>
    </citation>
    <scope>NUCLEOTIDE SEQUENCE</scope>
</reference>